<evidence type="ECO:0000256" key="2">
    <source>
        <dbReference type="SAM" id="Phobius"/>
    </source>
</evidence>
<organism evidence="4 5">
    <name type="scientific">Streptomyces vastus</name>
    <dbReference type="NCBI Taxonomy" id="285451"/>
    <lineage>
        <taxon>Bacteria</taxon>
        <taxon>Bacillati</taxon>
        <taxon>Actinomycetota</taxon>
        <taxon>Actinomycetes</taxon>
        <taxon>Kitasatosporales</taxon>
        <taxon>Streptomycetaceae</taxon>
        <taxon>Streptomyces</taxon>
    </lineage>
</organism>
<evidence type="ECO:0008006" key="6">
    <source>
        <dbReference type="Google" id="ProtNLM"/>
    </source>
</evidence>
<keyword evidence="3" id="KW-0732">Signal</keyword>
<comment type="caution">
    <text evidence="4">The sequence shown here is derived from an EMBL/GenBank/DDBJ whole genome shotgun (WGS) entry which is preliminary data.</text>
</comment>
<dbReference type="Proteomes" id="UP001500151">
    <property type="component" value="Unassembled WGS sequence"/>
</dbReference>
<feature type="transmembrane region" description="Helical" evidence="2">
    <location>
        <begin position="78"/>
        <end position="99"/>
    </location>
</feature>
<keyword evidence="2" id="KW-0812">Transmembrane</keyword>
<reference evidence="5" key="1">
    <citation type="journal article" date="2019" name="Int. J. Syst. Evol. Microbiol.">
        <title>The Global Catalogue of Microorganisms (GCM) 10K type strain sequencing project: providing services to taxonomists for standard genome sequencing and annotation.</title>
        <authorList>
            <consortium name="The Broad Institute Genomics Platform"/>
            <consortium name="The Broad Institute Genome Sequencing Center for Infectious Disease"/>
            <person name="Wu L."/>
            <person name="Ma J."/>
        </authorList>
    </citation>
    <scope>NUCLEOTIDE SEQUENCE [LARGE SCALE GENOMIC DNA]</scope>
    <source>
        <strain evidence="5">JCM 4524</strain>
    </source>
</reference>
<evidence type="ECO:0000313" key="5">
    <source>
        <dbReference type="Proteomes" id="UP001500151"/>
    </source>
</evidence>
<feature type="signal peptide" evidence="3">
    <location>
        <begin position="1"/>
        <end position="22"/>
    </location>
</feature>
<dbReference type="RefSeq" id="WP_344397399.1">
    <property type="nucleotide sequence ID" value="NZ_BAAASJ010000125.1"/>
</dbReference>
<evidence type="ECO:0000256" key="1">
    <source>
        <dbReference type="SAM" id="MobiDB-lite"/>
    </source>
</evidence>
<accession>A0ABP6EDL8</accession>
<evidence type="ECO:0000256" key="3">
    <source>
        <dbReference type="SAM" id="SignalP"/>
    </source>
</evidence>
<protein>
    <recommendedName>
        <fullName evidence="6">LPXTG cell wall anchor domain-containing protein</fullName>
    </recommendedName>
</protein>
<evidence type="ECO:0000313" key="4">
    <source>
        <dbReference type="EMBL" id="GAA2665193.1"/>
    </source>
</evidence>
<keyword evidence="5" id="KW-1185">Reference proteome</keyword>
<feature type="chain" id="PRO_5045077186" description="LPXTG cell wall anchor domain-containing protein" evidence="3">
    <location>
        <begin position="23"/>
        <end position="103"/>
    </location>
</feature>
<sequence length="103" mass="10266">MTAHRRIAALVGVAPLLLTLWAAWPVAAQGAQDGAAAPAKSSTIVTSTTAESPAGVTSERGEAVSSEDSVVDDRASTALPLVAGGAAGLLITGGAAFTLRRRR</sequence>
<feature type="region of interest" description="Disordered" evidence="1">
    <location>
        <begin position="35"/>
        <end position="71"/>
    </location>
</feature>
<gene>
    <name evidence="4" type="ORF">GCM10010307_87570</name>
</gene>
<keyword evidence="2" id="KW-0472">Membrane</keyword>
<keyword evidence="2" id="KW-1133">Transmembrane helix</keyword>
<dbReference type="EMBL" id="BAAASJ010000125">
    <property type="protein sequence ID" value="GAA2665193.1"/>
    <property type="molecule type" value="Genomic_DNA"/>
</dbReference>
<name>A0ABP6EDL8_9ACTN</name>
<proteinExistence type="predicted"/>
<feature type="compositionally biased region" description="Polar residues" evidence="1">
    <location>
        <begin position="40"/>
        <end position="51"/>
    </location>
</feature>